<dbReference type="SUPFAM" id="SSF55957">
    <property type="entry name" value="Phosphoglucomutase, C-terminal domain"/>
    <property type="match status" value="1"/>
</dbReference>
<organism evidence="12">
    <name type="scientific">Caldithrix abyssi</name>
    <dbReference type="NCBI Taxonomy" id="187145"/>
    <lineage>
        <taxon>Bacteria</taxon>
        <taxon>Pseudomonadati</taxon>
        <taxon>Calditrichota</taxon>
        <taxon>Calditrichia</taxon>
        <taxon>Calditrichales</taxon>
        <taxon>Calditrichaceae</taxon>
        <taxon>Caldithrix</taxon>
    </lineage>
</organism>
<dbReference type="InterPro" id="IPR005843">
    <property type="entry name" value="A-D-PHexomutase_C"/>
</dbReference>
<dbReference type="InterPro" id="IPR024086">
    <property type="entry name" value="GlmM_arc-type"/>
</dbReference>
<dbReference type="PROSITE" id="PS00710">
    <property type="entry name" value="PGM_PMM"/>
    <property type="match status" value="1"/>
</dbReference>
<dbReference type="PRINTS" id="PR00509">
    <property type="entry name" value="PGMPMM"/>
</dbReference>
<evidence type="ECO:0000256" key="7">
    <source>
        <dbReference type="RuleBase" id="RU004326"/>
    </source>
</evidence>
<protein>
    <submittedName>
        <fullName evidence="12">Phosphoglucosamine mutase</fullName>
        <ecNumber evidence="12">5.4.2.10</ecNumber>
    </submittedName>
</protein>
<dbReference type="Pfam" id="PF00408">
    <property type="entry name" value="PGM_PMM_IV"/>
    <property type="match status" value="1"/>
</dbReference>
<dbReference type="CDD" id="cd05803">
    <property type="entry name" value="PGM_like4"/>
    <property type="match status" value="1"/>
</dbReference>
<accession>A0A7V4WVX2</accession>
<dbReference type="PANTHER" id="PTHR42946">
    <property type="entry name" value="PHOSPHOHEXOSE MUTASE"/>
    <property type="match status" value="1"/>
</dbReference>
<dbReference type="Gene3D" id="3.30.310.50">
    <property type="entry name" value="Alpha-D-phosphohexomutase, C-terminal domain"/>
    <property type="match status" value="1"/>
</dbReference>
<feature type="domain" description="Alpha-D-phosphohexomutase alpha/beta/alpha" evidence="9">
    <location>
        <begin position="9"/>
        <end position="131"/>
    </location>
</feature>
<sequence length="450" mass="48839">MSRLMVSISGVRGEIGSTLSPQTIEKYVMAFATYLKGGKVVVGRDSRVSGPFINDIVKGCLAASGCEVIDIGIVSTPTVELEIEHHKAAGGIAITASHNPIQWNGLKFMGSDGRFLNPDQAAKVYALADEGAFVLQPWDKLGRVKSDDGANQRHIDAVLNLSYVDVEALRKRRFKVVVDTVNGAGGLIIPQLLEALGCEVITINEEANGRFAHTPEPLPENLTQLSKAVKKHKADVGFAVDPDVDRCAIVDNNGQPIGEEYTLAIAAQLVFSKKMGRMVVNMSTSRASEDIAKYFNCMFVRSKVGEINVAEKMKEIDAIIGGEGNGGVILPELHMGRDAPVAVALTLQALLEHGGTMAELKASLPQYEMAKLKVNIAGMDPDKVLKAMAEKYQDQDPDLLDGVKIDFPDRWVHLRKSNTEPIVRVIAEAPTAEQARELAERFLEEIKKMG</sequence>
<dbReference type="GO" id="GO:0005829">
    <property type="term" value="C:cytosol"/>
    <property type="evidence" value="ECO:0007669"/>
    <property type="project" value="TreeGrafter"/>
</dbReference>
<dbReference type="GO" id="GO:0009252">
    <property type="term" value="P:peptidoglycan biosynthetic process"/>
    <property type="evidence" value="ECO:0007669"/>
    <property type="project" value="TreeGrafter"/>
</dbReference>
<dbReference type="InterPro" id="IPR005845">
    <property type="entry name" value="A-D-PHexomutase_a/b/a-II"/>
</dbReference>
<dbReference type="SUPFAM" id="SSF53738">
    <property type="entry name" value="Phosphoglucomutase, first 3 domains"/>
    <property type="match status" value="3"/>
</dbReference>
<evidence type="ECO:0000313" key="12">
    <source>
        <dbReference type="EMBL" id="HGY56313.1"/>
    </source>
</evidence>
<evidence type="ECO:0000256" key="5">
    <source>
        <dbReference type="ARBA" id="ARBA00022842"/>
    </source>
</evidence>
<dbReference type="Pfam" id="PF02878">
    <property type="entry name" value="PGM_PMM_I"/>
    <property type="match status" value="1"/>
</dbReference>
<keyword evidence="6 12" id="KW-0413">Isomerase</keyword>
<evidence type="ECO:0000256" key="2">
    <source>
        <dbReference type="ARBA" id="ARBA00010231"/>
    </source>
</evidence>
<comment type="similarity">
    <text evidence="2 7">Belongs to the phosphohexose mutase family.</text>
</comment>
<dbReference type="NCBIfam" id="TIGR03990">
    <property type="entry name" value="Arch_GlmM"/>
    <property type="match status" value="1"/>
</dbReference>
<feature type="domain" description="Alpha-D-phosphohexomutase C-terminal" evidence="8">
    <location>
        <begin position="375"/>
        <end position="444"/>
    </location>
</feature>
<dbReference type="InterPro" id="IPR050060">
    <property type="entry name" value="Phosphoglucosamine_mutase"/>
</dbReference>
<name>A0A7V4WVX2_CALAY</name>
<evidence type="ECO:0000256" key="1">
    <source>
        <dbReference type="ARBA" id="ARBA00001946"/>
    </source>
</evidence>
<dbReference type="InterPro" id="IPR036900">
    <property type="entry name" value="A-D-PHexomutase_C_sf"/>
</dbReference>
<dbReference type="InterPro" id="IPR016066">
    <property type="entry name" value="A-D-PHexomutase_CS"/>
</dbReference>
<dbReference type="Gene3D" id="3.40.120.10">
    <property type="entry name" value="Alpha-D-Glucose-1,6-Bisphosphate, subunit A, domain 3"/>
    <property type="match status" value="3"/>
</dbReference>
<reference evidence="12" key="1">
    <citation type="journal article" date="2020" name="mSystems">
        <title>Genome- and Community-Level Interaction Insights into Carbon Utilization and Element Cycling Functions of Hydrothermarchaeota in Hydrothermal Sediment.</title>
        <authorList>
            <person name="Zhou Z."/>
            <person name="Liu Y."/>
            <person name="Xu W."/>
            <person name="Pan J."/>
            <person name="Luo Z.H."/>
            <person name="Li M."/>
        </authorList>
    </citation>
    <scope>NUCLEOTIDE SEQUENCE [LARGE SCALE GENOMIC DNA]</scope>
    <source>
        <strain evidence="12">HyVt-577</strain>
    </source>
</reference>
<evidence type="ECO:0000256" key="6">
    <source>
        <dbReference type="ARBA" id="ARBA00023235"/>
    </source>
</evidence>
<evidence type="ECO:0000259" key="11">
    <source>
        <dbReference type="Pfam" id="PF02880"/>
    </source>
</evidence>
<gene>
    <name evidence="12" type="primary">glmM</name>
    <name evidence="12" type="ORF">ENK44_11450</name>
</gene>
<evidence type="ECO:0000256" key="4">
    <source>
        <dbReference type="ARBA" id="ARBA00022723"/>
    </source>
</evidence>
<dbReference type="Pfam" id="PF02880">
    <property type="entry name" value="PGM_PMM_III"/>
    <property type="match status" value="1"/>
</dbReference>
<feature type="domain" description="Alpha-D-phosphohexomutase alpha/beta/alpha" evidence="10">
    <location>
        <begin position="155"/>
        <end position="254"/>
    </location>
</feature>
<keyword evidence="4 7" id="KW-0479">Metal-binding</keyword>
<dbReference type="InterPro" id="IPR016055">
    <property type="entry name" value="A-D-PHexomutase_a/b/a-I/II/III"/>
</dbReference>
<keyword evidence="3" id="KW-0597">Phosphoprotein</keyword>
<dbReference type="Proteomes" id="UP000885779">
    <property type="component" value="Unassembled WGS sequence"/>
</dbReference>
<comment type="cofactor">
    <cofactor evidence="1">
        <name>Mg(2+)</name>
        <dbReference type="ChEBI" id="CHEBI:18420"/>
    </cofactor>
</comment>
<dbReference type="EC" id="5.4.2.10" evidence="12"/>
<dbReference type="AlphaFoldDB" id="A0A7V4WVX2"/>
<proteinExistence type="inferred from homology"/>
<dbReference type="Pfam" id="PF02879">
    <property type="entry name" value="PGM_PMM_II"/>
    <property type="match status" value="1"/>
</dbReference>
<dbReference type="InterPro" id="IPR005841">
    <property type="entry name" value="Alpha-D-phosphohexomutase_SF"/>
</dbReference>
<dbReference type="InterPro" id="IPR005844">
    <property type="entry name" value="A-D-PHexomutase_a/b/a-I"/>
</dbReference>
<dbReference type="GO" id="GO:0004615">
    <property type="term" value="F:phosphomannomutase activity"/>
    <property type="evidence" value="ECO:0007669"/>
    <property type="project" value="TreeGrafter"/>
</dbReference>
<feature type="domain" description="Alpha-D-phosphohexomutase alpha/beta/alpha" evidence="11">
    <location>
        <begin position="261"/>
        <end position="365"/>
    </location>
</feature>
<dbReference type="GO" id="GO:0005975">
    <property type="term" value="P:carbohydrate metabolic process"/>
    <property type="evidence" value="ECO:0007669"/>
    <property type="project" value="InterPro"/>
</dbReference>
<dbReference type="InterPro" id="IPR005846">
    <property type="entry name" value="A-D-PHexomutase_a/b/a-III"/>
</dbReference>
<dbReference type="FunFam" id="3.40.120.10:FF:000003">
    <property type="entry name" value="Phosphoglucosamine mutase"/>
    <property type="match status" value="1"/>
</dbReference>
<dbReference type="GO" id="GO:0008966">
    <property type="term" value="F:phosphoglucosamine mutase activity"/>
    <property type="evidence" value="ECO:0007669"/>
    <property type="project" value="UniProtKB-EC"/>
</dbReference>
<evidence type="ECO:0000259" key="8">
    <source>
        <dbReference type="Pfam" id="PF00408"/>
    </source>
</evidence>
<dbReference type="GO" id="GO:0006048">
    <property type="term" value="P:UDP-N-acetylglucosamine biosynthetic process"/>
    <property type="evidence" value="ECO:0007669"/>
    <property type="project" value="TreeGrafter"/>
</dbReference>
<evidence type="ECO:0000256" key="3">
    <source>
        <dbReference type="ARBA" id="ARBA00022553"/>
    </source>
</evidence>
<comment type="caution">
    <text evidence="12">The sequence shown here is derived from an EMBL/GenBank/DDBJ whole genome shotgun (WGS) entry which is preliminary data.</text>
</comment>
<dbReference type="PANTHER" id="PTHR42946:SF1">
    <property type="entry name" value="PHOSPHOGLUCOMUTASE (ALPHA-D-GLUCOSE-1,6-BISPHOSPHATE-DEPENDENT)"/>
    <property type="match status" value="1"/>
</dbReference>
<keyword evidence="5 7" id="KW-0460">Magnesium</keyword>
<evidence type="ECO:0000259" key="10">
    <source>
        <dbReference type="Pfam" id="PF02879"/>
    </source>
</evidence>
<dbReference type="GO" id="GO:0000287">
    <property type="term" value="F:magnesium ion binding"/>
    <property type="evidence" value="ECO:0007669"/>
    <property type="project" value="InterPro"/>
</dbReference>
<dbReference type="EMBL" id="DRQG01000107">
    <property type="protein sequence ID" value="HGY56313.1"/>
    <property type="molecule type" value="Genomic_DNA"/>
</dbReference>
<evidence type="ECO:0000259" key="9">
    <source>
        <dbReference type="Pfam" id="PF02878"/>
    </source>
</evidence>